<dbReference type="PATRIC" id="fig|1339327.3.peg.4531"/>
<name>A0A015X544_BACFG</name>
<sequence>MSRRKCREEFGDCIHRFPIVLLLLVAAFRAQKVIKVGVWVTAPFLRIGKPDVMERENSAFKDGKPGSGGGRAGLLGK</sequence>
<proteinExistence type="predicted"/>
<accession>A0A015X544</accession>
<feature type="region of interest" description="Disordered" evidence="1">
    <location>
        <begin position="56"/>
        <end position="77"/>
    </location>
</feature>
<dbReference type="AlphaFoldDB" id="A0A015X544"/>
<evidence type="ECO:0000256" key="1">
    <source>
        <dbReference type="SAM" id="MobiDB-lite"/>
    </source>
</evidence>
<dbReference type="EMBL" id="JGDJ01000268">
    <property type="protein sequence ID" value="EXZ26843.1"/>
    <property type="molecule type" value="Genomic_DNA"/>
</dbReference>
<protein>
    <submittedName>
        <fullName evidence="2">Uncharacterized protein</fullName>
    </submittedName>
</protein>
<feature type="compositionally biased region" description="Gly residues" evidence="1">
    <location>
        <begin position="65"/>
        <end position="77"/>
    </location>
</feature>
<evidence type="ECO:0000313" key="3">
    <source>
        <dbReference type="Proteomes" id="UP000022082"/>
    </source>
</evidence>
<comment type="caution">
    <text evidence="2">The sequence shown here is derived from an EMBL/GenBank/DDBJ whole genome shotgun (WGS) entry which is preliminary data.</text>
</comment>
<organism evidence="2 3">
    <name type="scientific">Bacteroides fragilis str. S36L11</name>
    <dbReference type="NCBI Taxonomy" id="1339327"/>
    <lineage>
        <taxon>Bacteria</taxon>
        <taxon>Pseudomonadati</taxon>
        <taxon>Bacteroidota</taxon>
        <taxon>Bacteroidia</taxon>
        <taxon>Bacteroidales</taxon>
        <taxon>Bacteroidaceae</taxon>
        <taxon>Bacteroides</taxon>
    </lineage>
</organism>
<evidence type="ECO:0000313" key="2">
    <source>
        <dbReference type="EMBL" id="EXZ26843.1"/>
    </source>
</evidence>
<reference evidence="2 3" key="1">
    <citation type="submission" date="2014-02" db="EMBL/GenBank/DDBJ databases">
        <authorList>
            <person name="Sears C."/>
            <person name="Carroll K."/>
            <person name="Sack B.R."/>
            <person name="Qadri F."/>
            <person name="Myers L.L."/>
            <person name="Chung G.-T."/>
            <person name="Escheverria P."/>
            <person name="Fraser C.M."/>
            <person name="Sadzewicz L."/>
            <person name="Shefchek K.A."/>
            <person name="Tallon L."/>
            <person name="Das S.P."/>
            <person name="Daugherty S."/>
            <person name="Mongodin E.F."/>
        </authorList>
    </citation>
    <scope>NUCLEOTIDE SEQUENCE [LARGE SCALE GENOMIC DNA]</scope>
    <source>
        <strain evidence="2 3">S36L11</strain>
    </source>
</reference>
<dbReference type="Proteomes" id="UP000022082">
    <property type="component" value="Unassembled WGS sequence"/>
</dbReference>
<gene>
    <name evidence="2" type="ORF">M136_4006</name>
</gene>